<dbReference type="AlphaFoldDB" id="A0A1I4TJ36"/>
<dbReference type="Proteomes" id="UP000199048">
    <property type="component" value="Unassembled WGS sequence"/>
</dbReference>
<gene>
    <name evidence="2" type="ORF">SAMN05192568_105419</name>
</gene>
<organism evidence="2 3">
    <name type="scientific">Methylobacterium pseudosasicola</name>
    <dbReference type="NCBI Taxonomy" id="582667"/>
    <lineage>
        <taxon>Bacteria</taxon>
        <taxon>Pseudomonadati</taxon>
        <taxon>Pseudomonadota</taxon>
        <taxon>Alphaproteobacteria</taxon>
        <taxon>Hyphomicrobiales</taxon>
        <taxon>Methylobacteriaceae</taxon>
        <taxon>Methylobacterium</taxon>
    </lineage>
</organism>
<evidence type="ECO:0000313" key="3">
    <source>
        <dbReference type="Proteomes" id="UP000199048"/>
    </source>
</evidence>
<dbReference type="STRING" id="582667.SAMN05192568_105419"/>
<accession>A0A1I4TJ36</accession>
<name>A0A1I4TJ36_9HYPH</name>
<protein>
    <submittedName>
        <fullName evidence="2">Uncharacterized protein</fullName>
    </submittedName>
</protein>
<evidence type="ECO:0000313" key="2">
    <source>
        <dbReference type="EMBL" id="SFM76587.1"/>
    </source>
</evidence>
<proteinExistence type="predicted"/>
<dbReference type="EMBL" id="FOTK01000054">
    <property type="protein sequence ID" value="SFM76587.1"/>
    <property type="molecule type" value="Genomic_DNA"/>
</dbReference>
<dbReference type="RefSeq" id="WP_092046284.1">
    <property type="nucleotide sequence ID" value="NZ_FOTK01000054.1"/>
</dbReference>
<reference evidence="3" key="1">
    <citation type="submission" date="2016-10" db="EMBL/GenBank/DDBJ databases">
        <authorList>
            <person name="Varghese N."/>
            <person name="Submissions S."/>
        </authorList>
    </citation>
    <scope>NUCLEOTIDE SEQUENCE [LARGE SCALE GENOMIC DNA]</scope>
    <source>
        <strain evidence="3">BL36</strain>
    </source>
</reference>
<keyword evidence="3" id="KW-1185">Reference proteome</keyword>
<feature type="region of interest" description="Disordered" evidence="1">
    <location>
        <begin position="107"/>
        <end position="129"/>
    </location>
</feature>
<sequence>MPNAIVVLEQRIVGHKAYNQLEFREPRWDDYTLIGDPYVWAQSPEDPDMVRPVPLPDRVRDYAERLIVEGQQAGDPALLSQLGMKDTKRVEGAICGFFLAVDPRVTAGSTASGKPSSSTSNGDQTSSDA</sequence>
<evidence type="ECO:0000256" key="1">
    <source>
        <dbReference type="SAM" id="MobiDB-lite"/>
    </source>
</evidence>
<dbReference type="OrthoDB" id="7998904at2"/>